<organism evidence="1 2">
    <name type="scientific">Alternaria gaisen</name>
    <dbReference type="NCBI Taxonomy" id="167740"/>
    <lineage>
        <taxon>Eukaryota</taxon>
        <taxon>Fungi</taxon>
        <taxon>Dikarya</taxon>
        <taxon>Ascomycota</taxon>
        <taxon>Pezizomycotina</taxon>
        <taxon>Dothideomycetes</taxon>
        <taxon>Pleosporomycetidae</taxon>
        <taxon>Pleosporales</taxon>
        <taxon>Pleosporineae</taxon>
        <taxon>Pleosporaceae</taxon>
        <taxon>Alternaria</taxon>
        <taxon>Alternaria sect. Alternaria</taxon>
    </lineage>
</organism>
<sequence>MFADKFYNDDKTLHLREAMKSAEYFLCGSQQCPIRINEDKFRKLFDGSPGQLGDQWRPLKTRLHRTRRRYTPSLSAQTFLSMVAWILTIVGSYVASLSGLDEAVQLSSGTLWTWLVPVVLGWMAVGVQSGKDTVQAAIQGETPGQFQALEARSGFLRSSTGVHDAFCGRLQGDEASQGPIYNYARILTNPRLRDMVVSAFDRKCKSLQDQELQLLPVRPGRQGSAHVSAIGSTSSGSPPVPAGHKLPIRTGTNERQADPDFDLFEPYMRLTDVTASSDWMWNFVVSNTIALLLQWGFIGSAMVVSYLMEVRSLGCRSGSYLLYGILATSAHILLLASVFLSHRVMYECQSDPNTRRPSERREPCRVLRENQPIWTSRLAVLLRSFGKSIAVTNAIWIIISSIFQMFGFYDSCWCTGLKGPARWNSGSIPLGVTESEYMFKMSELASLINGLAMALSTMILAYLVSKPYPKDRGFRQYTTFFDEYLL</sequence>
<accession>A0ACB6F5I8</accession>
<evidence type="ECO:0000313" key="2">
    <source>
        <dbReference type="Proteomes" id="UP000293547"/>
    </source>
</evidence>
<evidence type="ECO:0000313" key="1">
    <source>
        <dbReference type="EMBL" id="KAB2099648.1"/>
    </source>
</evidence>
<reference evidence="1 2" key="1">
    <citation type="journal article" date="2019" name="bioRxiv">
        <title>Genomics, evolutionary history and diagnostics of the Alternaria alternata species group including apple and Asian pear pathotypes.</title>
        <authorList>
            <person name="Armitage A.D."/>
            <person name="Cockerton H.M."/>
            <person name="Sreenivasaprasad S."/>
            <person name="Woodhall J.W."/>
            <person name="Lane C.R."/>
            <person name="Harrison R.J."/>
            <person name="Clarkson J.P."/>
        </authorList>
    </citation>
    <scope>NUCLEOTIDE SEQUENCE [LARGE SCALE GENOMIC DNA]</scope>
    <source>
        <strain evidence="1 2">FERA 650</strain>
    </source>
</reference>
<gene>
    <name evidence="1" type="ORF">AG0111_0g12107</name>
</gene>
<protein>
    <submittedName>
        <fullName evidence="1">Uncharacterized protein</fullName>
    </submittedName>
</protein>
<name>A0ACB6F5I8_9PLEO</name>
<comment type="caution">
    <text evidence="1">The sequence shown here is derived from an EMBL/GenBank/DDBJ whole genome shotgun (WGS) entry which is preliminary data.</text>
</comment>
<dbReference type="Proteomes" id="UP000293547">
    <property type="component" value="Unassembled WGS sequence"/>
</dbReference>
<dbReference type="EMBL" id="PDWZ02000016">
    <property type="protein sequence ID" value="KAB2099648.1"/>
    <property type="molecule type" value="Genomic_DNA"/>
</dbReference>
<proteinExistence type="predicted"/>
<keyword evidence="2" id="KW-1185">Reference proteome</keyword>